<feature type="signal peptide" evidence="2">
    <location>
        <begin position="1"/>
        <end position="21"/>
    </location>
</feature>
<keyword evidence="2" id="KW-0732">Signal</keyword>
<dbReference type="Pfam" id="PF14559">
    <property type="entry name" value="TPR_19"/>
    <property type="match status" value="1"/>
</dbReference>
<dbReference type="Gene3D" id="1.25.40.10">
    <property type="entry name" value="Tetratricopeptide repeat domain"/>
    <property type="match status" value="1"/>
</dbReference>
<dbReference type="AlphaFoldDB" id="A0A7X0JIR5"/>
<dbReference type="EMBL" id="JACHBU010000003">
    <property type="protein sequence ID" value="MBB6508318.1"/>
    <property type="molecule type" value="Genomic_DNA"/>
</dbReference>
<dbReference type="SMART" id="SM00028">
    <property type="entry name" value="TPR"/>
    <property type="match status" value="3"/>
</dbReference>
<organism evidence="3 4">
    <name type="scientific">Rhizobium soli</name>
    <dbReference type="NCBI Taxonomy" id="424798"/>
    <lineage>
        <taxon>Bacteria</taxon>
        <taxon>Pseudomonadati</taxon>
        <taxon>Pseudomonadota</taxon>
        <taxon>Alphaproteobacteria</taxon>
        <taxon>Hyphomicrobiales</taxon>
        <taxon>Rhizobiaceae</taxon>
        <taxon>Rhizobium/Agrobacterium group</taxon>
        <taxon>Rhizobium</taxon>
    </lineage>
</organism>
<dbReference type="SUPFAM" id="SSF48452">
    <property type="entry name" value="TPR-like"/>
    <property type="match status" value="1"/>
</dbReference>
<reference evidence="3 4" key="1">
    <citation type="submission" date="2020-08" db="EMBL/GenBank/DDBJ databases">
        <title>The Agave Microbiome: Exploring the role of microbial communities in plant adaptations to desert environments.</title>
        <authorList>
            <person name="Partida-Martinez L.P."/>
        </authorList>
    </citation>
    <scope>NUCLEOTIDE SEQUENCE [LARGE SCALE GENOMIC DNA]</scope>
    <source>
        <strain evidence="3 4">AS3.12</strain>
    </source>
</reference>
<name>A0A7X0JIR5_9HYPH</name>
<dbReference type="InterPro" id="IPR011990">
    <property type="entry name" value="TPR-like_helical_dom_sf"/>
</dbReference>
<dbReference type="RefSeq" id="WP_184654383.1">
    <property type="nucleotide sequence ID" value="NZ_JACHBU010000003.1"/>
</dbReference>
<evidence type="ECO:0000313" key="4">
    <source>
        <dbReference type="Proteomes" id="UP000585437"/>
    </source>
</evidence>
<keyword evidence="4" id="KW-1185">Reference proteome</keyword>
<evidence type="ECO:0000313" key="3">
    <source>
        <dbReference type="EMBL" id="MBB6508318.1"/>
    </source>
</evidence>
<evidence type="ECO:0000256" key="2">
    <source>
        <dbReference type="SAM" id="SignalP"/>
    </source>
</evidence>
<comment type="caution">
    <text evidence="3">The sequence shown here is derived from an EMBL/GenBank/DDBJ whole genome shotgun (WGS) entry which is preliminary data.</text>
</comment>
<proteinExistence type="predicted"/>
<dbReference type="InterPro" id="IPR019734">
    <property type="entry name" value="TPR_rpt"/>
</dbReference>
<gene>
    <name evidence="3" type="ORF">F4695_001667</name>
</gene>
<feature type="compositionally biased region" description="Pro residues" evidence="1">
    <location>
        <begin position="27"/>
        <end position="41"/>
    </location>
</feature>
<feature type="chain" id="PRO_5030894252" evidence="2">
    <location>
        <begin position="22"/>
        <end position="217"/>
    </location>
</feature>
<accession>A0A7X0JIR5</accession>
<sequence length="217" mass="23561">MRYFRSSFVILAVCVAVPAFAQTLPQPMPPSQPMPPAPPLESPQQGVPAAAPNAGQPLNARVDPLFAALKRERNPEKARGIATQIAMNMGESGSPTVNLLMGWAATAAKEKRNAAALDFLDRVTLIDPAYVEGWNRRATMHYAMGDQRKAMADIAEVLKREPRHFGALAGLAGILTEAGRDSQALNAWERYLDIYPADREAQEAVTKLSEKIAGNRT</sequence>
<dbReference type="Proteomes" id="UP000585437">
    <property type="component" value="Unassembled WGS sequence"/>
</dbReference>
<feature type="region of interest" description="Disordered" evidence="1">
    <location>
        <begin position="27"/>
        <end position="55"/>
    </location>
</feature>
<protein>
    <submittedName>
        <fullName evidence="3">Tetratricopeptide (TPR) repeat protein</fullName>
    </submittedName>
</protein>
<evidence type="ECO:0000256" key="1">
    <source>
        <dbReference type="SAM" id="MobiDB-lite"/>
    </source>
</evidence>